<name>A0A8B7D0I8_PHODC</name>
<dbReference type="InterPro" id="IPR045843">
    <property type="entry name" value="IND-like"/>
</dbReference>
<dbReference type="GeneID" id="103722094"/>
<evidence type="ECO:0000256" key="1">
    <source>
        <dbReference type="ARBA" id="ARBA00004123"/>
    </source>
</evidence>
<dbReference type="KEGG" id="pda:103722094"/>
<reference evidence="7" key="1">
    <citation type="journal article" date="2019" name="Nat. Commun.">
        <title>Genome-wide association mapping of date palm fruit traits.</title>
        <authorList>
            <person name="Hazzouri K.M."/>
            <person name="Gros-Balthazard M."/>
            <person name="Flowers J.M."/>
            <person name="Copetti D."/>
            <person name="Lemansour A."/>
            <person name="Lebrun M."/>
            <person name="Masmoudi K."/>
            <person name="Ferrand S."/>
            <person name="Dhar M.I."/>
            <person name="Fresquez Z.A."/>
            <person name="Rosas U."/>
            <person name="Zhang J."/>
            <person name="Talag J."/>
            <person name="Lee S."/>
            <person name="Kudrna D."/>
            <person name="Powell R.F."/>
            <person name="Leitch I.J."/>
            <person name="Krueger R.R."/>
            <person name="Wing R.A."/>
            <person name="Amiri K.M.A."/>
            <person name="Purugganan M.D."/>
        </authorList>
    </citation>
    <scope>NUCLEOTIDE SEQUENCE [LARGE SCALE GENOMIC DNA]</scope>
    <source>
        <strain evidence="7">cv. Khalas</strain>
    </source>
</reference>
<dbReference type="InterPro" id="IPR045239">
    <property type="entry name" value="bHLH95_bHLH"/>
</dbReference>
<protein>
    <submittedName>
        <fullName evidence="8">Transcription factor LRL3-like isoform X1</fullName>
    </submittedName>
</protein>
<sequence>MKMSALVPLAEQCRDVPVNPVTAPGNEIYPISQHVCPPQFHYLQVCGNHVNLLSTNPVSCGPRQLRAIPAGDILEGVVLPITRFDAGKDISGFQTYNAYDNSRFSANPLLNRLNNSSIPDIGTSRVNRIAPAPTSINTETARDFSKACCPIESDDPSESMVIPMGYTSIQQKPDDDSDNSAEPNLKVMVSSREARAQAAASRRLHRARVAEGIKALQNCVPSSGKGNRESALDDIIDYIKFLKLQLKALCQSRLSGEATLYPFVHLEGYGHYLLHQQMCGEPLEEMMGQLMASNMNSPNELFESKGLAILPMTLAYALLRTS</sequence>
<organism evidence="7 8">
    <name type="scientific">Phoenix dactylifera</name>
    <name type="common">Date palm</name>
    <dbReference type="NCBI Taxonomy" id="42345"/>
    <lineage>
        <taxon>Eukaryota</taxon>
        <taxon>Viridiplantae</taxon>
        <taxon>Streptophyta</taxon>
        <taxon>Embryophyta</taxon>
        <taxon>Tracheophyta</taxon>
        <taxon>Spermatophyta</taxon>
        <taxon>Magnoliopsida</taxon>
        <taxon>Liliopsida</taxon>
        <taxon>Arecaceae</taxon>
        <taxon>Coryphoideae</taxon>
        <taxon>Phoeniceae</taxon>
        <taxon>Phoenix</taxon>
    </lineage>
</organism>
<keyword evidence="4" id="KW-0804">Transcription</keyword>
<dbReference type="InterPro" id="IPR011598">
    <property type="entry name" value="bHLH_dom"/>
</dbReference>
<dbReference type="SUPFAM" id="SSF47459">
    <property type="entry name" value="HLH, helix-loop-helix DNA-binding domain"/>
    <property type="match status" value="1"/>
</dbReference>
<feature type="domain" description="BHLH" evidence="6">
    <location>
        <begin position="193"/>
        <end position="242"/>
    </location>
</feature>
<dbReference type="PANTHER" id="PTHR16223:SF109">
    <property type="entry name" value="BHLH DOMAIN-CONTAINING PROTEIN"/>
    <property type="match status" value="1"/>
</dbReference>
<evidence type="ECO:0000256" key="3">
    <source>
        <dbReference type="ARBA" id="ARBA00023015"/>
    </source>
</evidence>
<gene>
    <name evidence="8" type="primary">LOC103722094</name>
</gene>
<keyword evidence="5" id="KW-0539">Nucleus</keyword>
<comment type="subcellular location">
    <subcellularLocation>
        <location evidence="1">Nucleus</location>
    </subcellularLocation>
</comment>
<dbReference type="GO" id="GO:0005634">
    <property type="term" value="C:nucleus"/>
    <property type="evidence" value="ECO:0007669"/>
    <property type="project" value="UniProtKB-SubCell"/>
</dbReference>
<evidence type="ECO:0000313" key="8">
    <source>
        <dbReference type="RefSeq" id="XP_008810758.1"/>
    </source>
</evidence>
<evidence type="ECO:0000256" key="4">
    <source>
        <dbReference type="ARBA" id="ARBA00023163"/>
    </source>
</evidence>
<dbReference type="Proteomes" id="UP000228380">
    <property type="component" value="Chromosome 13"/>
</dbReference>
<dbReference type="GO" id="GO:0000978">
    <property type="term" value="F:RNA polymerase II cis-regulatory region sequence-specific DNA binding"/>
    <property type="evidence" value="ECO:0007669"/>
    <property type="project" value="TreeGrafter"/>
</dbReference>
<reference evidence="8" key="2">
    <citation type="submission" date="2025-08" db="UniProtKB">
        <authorList>
            <consortium name="RefSeq"/>
        </authorList>
    </citation>
    <scope>IDENTIFICATION</scope>
    <source>
        <tissue evidence="8">Young leaves</tissue>
    </source>
</reference>
<keyword evidence="7" id="KW-1185">Reference proteome</keyword>
<dbReference type="InterPro" id="IPR036638">
    <property type="entry name" value="HLH_DNA-bd_sf"/>
</dbReference>
<dbReference type="OrthoDB" id="1627850at2759"/>
<evidence type="ECO:0000256" key="2">
    <source>
        <dbReference type="ARBA" id="ARBA00005510"/>
    </source>
</evidence>
<dbReference type="PROSITE" id="PS50888">
    <property type="entry name" value="BHLH"/>
    <property type="match status" value="1"/>
</dbReference>
<accession>A0A8B7D0I8</accession>
<dbReference type="GO" id="GO:0000981">
    <property type="term" value="F:DNA-binding transcription factor activity, RNA polymerase II-specific"/>
    <property type="evidence" value="ECO:0007669"/>
    <property type="project" value="TreeGrafter"/>
</dbReference>
<proteinExistence type="inferred from homology"/>
<dbReference type="CDD" id="cd11393">
    <property type="entry name" value="bHLH_AtbHLH_like"/>
    <property type="match status" value="1"/>
</dbReference>
<dbReference type="RefSeq" id="XP_008810758.1">
    <property type="nucleotide sequence ID" value="XM_008812536.4"/>
</dbReference>
<dbReference type="PANTHER" id="PTHR16223">
    <property type="entry name" value="TRANSCRIPTION FACTOR BHLH83-RELATED"/>
    <property type="match status" value="1"/>
</dbReference>
<evidence type="ECO:0000313" key="7">
    <source>
        <dbReference type="Proteomes" id="UP000228380"/>
    </source>
</evidence>
<keyword evidence="3" id="KW-0805">Transcription regulation</keyword>
<evidence type="ECO:0000256" key="5">
    <source>
        <dbReference type="ARBA" id="ARBA00023242"/>
    </source>
</evidence>
<dbReference type="AlphaFoldDB" id="A0A8B7D0I8"/>
<comment type="similarity">
    <text evidence="2">Belongs to the bHLH protein family.</text>
</comment>
<dbReference type="GO" id="GO:0046983">
    <property type="term" value="F:protein dimerization activity"/>
    <property type="evidence" value="ECO:0007669"/>
    <property type="project" value="InterPro"/>
</dbReference>
<dbReference type="Gene3D" id="4.10.280.10">
    <property type="entry name" value="Helix-loop-helix DNA-binding domain"/>
    <property type="match status" value="1"/>
</dbReference>
<evidence type="ECO:0000259" key="6">
    <source>
        <dbReference type="PROSITE" id="PS50888"/>
    </source>
</evidence>